<keyword evidence="1" id="KW-0812">Transmembrane</keyword>
<dbReference type="RefSeq" id="WP_128466124.1">
    <property type="nucleotide sequence ID" value="NZ_CP035108.1"/>
</dbReference>
<organism evidence="2 3">
    <name type="scientific">Geovibrio thiophilus</name>
    <dbReference type="NCBI Taxonomy" id="139438"/>
    <lineage>
        <taxon>Bacteria</taxon>
        <taxon>Pseudomonadati</taxon>
        <taxon>Deferribacterota</taxon>
        <taxon>Deferribacteres</taxon>
        <taxon>Deferribacterales</taxon>
        <taxon>Geovibrionaceae</taxon>
        <taxon>Geovibrio</taxon>
    </lineage>
</organism>
<gene>
    <name evidence="2" type="ORF">EP073_05300</name>
</gene>
<keyword evidence="1" id="KW-0472">Membrane</keyword>
<dbReference type="EMBL" id="CP035108">
    <property type="protein sequence ID" value="QAR32838.1"/>
    <property type="molecule type" value="Genomic_DNA"/>
</dbReference>
<feature type="transmembrane region" description="Helical" evidence="1">
    <location>
        <begin position="57"/>
        <end position="78"/>
    </location>
</feature>
<dbReference type="AlphaFoldDB" id="A0A3R5Y6H2"/>
<evidence type="ECO:0000313" key="2">
    <source>
        <dbReference type="EMBL" id="QAR32838.1"/>
    </source>
</evidence>
<proteinExistence type="predicted"/>
<reference evidence="2 3" key="1">
    <citation type="submission" date="2019-01" db="EMBL/GenBank/DDBJ databases">
        <title>Geovibrio thiophilus DSM 11263, complete genome.</title>
        <authorList>
            <person name="Spring S."/>
            <person name="Bunk B."/>
            <person name="Sproer C."/>
        </authorList>
    </citation>
    <scope>NUCLEOTIDE SEQUENCE [LARGE SCALE GENOMIC DNA]</scope>
    <source>
        <strain evidence="2 3">DSM 11263</strain>
    </source>
</reference>
<keyword evidence="3" id="KW-1185">Reference proteome</keyword>
<protein>
    <submittedName>
        <fullName evidence="2">Uncharacterized protein</fullName>
    </submittedName>
</protein>
<feature type="transmembrane region" description="Helical" evidence="1">
    <location>
        <begin position="20"/>
        <end position="36"/>
    </location>
</feature>
<accession>A0A3R5Y6H2</accession>
<evidence type="ECO:0000256" key="1">
    <source>
        <dbReference type="SAM" id="Phobius"/>
    </source>
</evidence>
<sequence>MVVVFLTLTSVYAYYKADSFALIGFTAAVFIINKVARYKMDHDRKKKALPSDKVDPYSTDINIITFLILVVIFIHSMYRMLTFGVTA</sequence>
<evidence type="ECO:0000313" key="3">
    <source>
        <dbReference type="Proteomes" id="UP000287502"/>
    </source>
</evidence>
<keyword evidence="1" id="KW-1133">Transmembrane helix</keyword>
<dbReference type="KEGG" id="gtl:EP073_05300"/>
<name>A0A3R5Y6H2_9BACT</name>
<dbReference type="Proteomes" id="UP000287502">
    <property type="component" value="Chromosome"/>
</dbReference>